<accession>A0A7R8WPU5</accession>
<dbReference type="EMBL" id="OB675124">
    <property type="protein sequence ID" value="CAD7235870.1"/>
    <property type="molecule type" value="Genomic_DNA"/>
</dbReference>
<organism evidence="1">
    <name type="scientific">Cyprideis torosa</name>
    <dbReference type="NCBI Taxonomy" id="163714"/>
    <lineage>
        <taxon>Eukaryota</taxon>
        <taxon>Metazoa</taxon>
        <taxon>Ecdysozoa</taxon>
        <taxon>Arthropoda</taxon>
        <taxon>Crustacea</taxon>
        <taxon>Oligostraca</taxon>
        <taxon>Ostracoda</taxon>
        <taxon>Podocopa</taxon>
        <taxon>Podocopida</taxon>
        <taxon>Cytherocopina</taxon>
        <taxon>Cytheroidea</taxon>
        <taxon>Cytherideidae</taxon>
        <taxon>Cyprideis</taxon>
    </lineage>
</organism>
<evidence type="ECO:0000313" key="1">
    <source>
        <dbReference type="EMBL" id="CAD7235870.1"/>
    </source>
</evidence>
<dbReference type="SMART" id="SM00060">
    <property type="entry name" value="FN3"/>
    <property type="match status" value="1"/>
</dbReference>
<dbReference type="InterPro" id="IPR036116">
    <property type="entry name" value="FN3_sf"/>
</dbReference>
<dbReference type="AlphaFoldDB" id="A0A7R8WPU5"/>
<sequence>MTSRKLKIAANAMRGNQIHSVSSDSNEPEWHDSEKNREEFWDKFELFLAYKELNMTTRFIMVENCIESNSSPVRTSVQIKCITKSINFPSVPGRTLRVPGIEPGTSSINIEWAQPETGAENVTSYVISYHEVSNENEIVKVEVPKCLQTTVENLHPATAYCFQIQCKSIAGLSPPGEKSDAIWTADDPHKGFMESTPLNPIAFRRSSPAPTVEPRTRIAGAAATTSHEELEGMEGIPCEFCGTKFNDLNALLNHERRCFNDEEEARRLQEEELRRLQEELNQEEEERERQVKLTSDPS</sequence>
<dbReference type="Pfam" id="PF00041">
    <property type="entry name" value="fn3"/>
    <property type="match status" value="1"/>
</dbReference>
<dbReference type="InterPro" id="IPR003961">
    <property type="entry name" value="FN3_dom"/>
</dbReference>
<dbReference type="InterPro" id="IPR013087">
    <property type="entry name" value="Znf_C2H2_type"/>
</dbReference>
<gene>
    <name evidence="1" type="ORF">CTOB1V02_LOCUS13685</name>
</gene>
<dbReference type="PROSITE" id="PS50853">
    <property type="entry name" value="FN3"/>
    <property type="match status" value="1"/>
</dbReference>
<dbReference type="InterPro" id="IPR013783">
    <property type="entry name" value="Ig-like_fold"/>
</dbReference>
<dbReference type="Gene3D" id="2.60.40.10">
    <property type="entry name" value="Immunoglobulins"/>
    <property type="match status" value="1"/>
</dbReference>
<dbReference type="PROSITE" id="PS50157">
    <property type="entry name" value="ZINC_FINGER_C2H2_2"/>
    <property type="match status" value="1"/>
</dbReference>
<name>A0A7R8WPU5_9CRUS</name>
<dbReference type="CDD" id="cd00063">
    <property type="entry name" value="FN3"/>
    <property type="match status" value="1"/>
</dbReference>
<protein>
    <submittedName>
        <fullName evidence="1">Uncharacterized protein</fullName>
    </submittedName>
</protein>
<dbReference type="SUPFAM" id="SSF49265">
    <property type="entry name" value="Fibronectin type III"/>
    <property type="match status" value="1"/>
</dbReference>
<reference evidence="1" key="1">
    <citation type="submission" date="2020-11" db="EMBL/GenBank/DDBJ databases">
        <authorList>
            <person name="Tran Van P."/>
        </authorList>
    </citation>
    <scope>NUCLEOTIDE SEQUENCE</scope>
</reference>
<proteinExistence type="predicted"/>